<feature type="transmembrane region" description="Helical" evidence="2">
    <location>
        <begin position="122"/>
        <end position="139"/>
    </location>
</feature>
<protein>
    <recommendedName>
        <fullName evidence="5">Integral membrane protein</fullName>
    </recommendedName>
</protein>
<proteinExistence type="predicted"/>
<feature type="transmembrane region" description="Helical" evidence="2">
    <location>
        <begin position="83"/>
        <end position="102"/>
    </location>
</feature>
<evidence type="ECO:0000256" key="1">
    <source>
        <dbReference type="SAM" id="MobiDB-lite"/>
    </source>
</evidence>
<dbReference type="EMBL" id="KV429037">
    <property type="protein sequence ID" value="KZT73370.1"/>
    <property type="molecule type" value="Genomic_DNA"/>
</dbReference>
<feature type="transmembrane region" description="Helical" evidence="2">
    <location>
        <begin position="6"/>
        <end position="24"/>
    </location>
</feature>
<dbReference type="AlphaFoldDB" id="A0A165TFS4"/>
<dbReference type="Proteomes" id="UP000076727">
    <property type="component" value="Unassembled WGS sequence"/>
</dbReference>
<reference evidence="3 4" key="1">
    <citation type="journal article" date="2016" name="Mol. Biol. Evol.">
        <title>Comparative Genomics of Early-Diverging Mushroom-Forming Fungi Provides Insights into the Origins of Lignocellulose Decay Capabilities.</title>
        <authorList>
            <person name="Nagy L.G."/>
            <person name="Riley R."/>
            <person name="Tritt A."/>
            <person name="Adam C."/>
            <person name="Daum C."/>
            <person name="Floudas D."/>
            <person name="Sun H."/>
            <person name="Yadav J.S."/>
            <person name="Pangilinan J."/>
            <person name="Larsson K.H."/>
            <person name="Matsuura K."/>
            <person name="Barry K."/>
            <person name="Labutti K."/>
            <person name="Kuo R."/>
            <person name="Ohm R.A."/>
            <person name="Bhattacharya S.S."/>
            <person name="Shirouzu T."/>
            <person name="Yoshinaga Y."/>
            <person name="Martin F.M."/>
            <person name="Grigoriev I.V."/>
            <person name="Hibbett D.S."/>
        </authorList>
    </citation>
    <scope>NUCLEOTIDE SEQUENCE [LARGE SCALE GENOMIC DNA]</scope>
    <source>
        <strain evidence="3 4">L-15889</strain>
    </source>
</reference>
<accession>A0A165TFS4</accession>
<feature type="region of interest" description="Disordered" evidence="1">
    <location>
        <begin position="260"/>
        <end position="283"/>
    </location>
</feature>
<gene>
    <name evidence="3" type="ORF">DAEQUDRAFT_762283</name>
</gene>
<evidence type="ECO:0000313" key="3">
    <source>
        <dbReference type="EMBL" id="KZT73370.1"/>
    </source>
</evidence>
<sequence length="283" mass="31262">MFVMEYVALSIIQGIIVLRIWYMFTERRTVARLLVVSAYIASIIAVAAEIGVLFPDIVPEVFDVPGVVFEHCTTPPSGKLWRIYLPNLVLHTVLFAATTWPVIQQRSSTSPLMLRLVRDGGIFYIAVFAVSAFTTIGSLRSNDPAIVLPAIFSNFILAVSSVSVSRLMFSIRSLAAALSMDSVALLSTAELSRIRWKQGAHGGELIVEIDTVEDDLELGSMYHPPQLPHSPRIYTTRVGVYNDELLPGFHKISTEKVRKSKTRSRIVSAASASSRPSQRASQR</sequence>
<keyword evidence="2" id="KW-0472">Membrane</keyword>
<feature type="transmembrane region" description="Helical" evidence="2">
    <location>
        <begin position="145"/>
        <end position="164"/>
    </location>
</feature>
<keyword evidence="2" id="KW-0812">Transmembrane</keyword>
<feature type="transmembrane region" description="Helical" evidence="2">
    <location>
        <begin position="31"/>
        <end position="54"/>
    </location>
</feature>
<evidence type="ECO:0000313" key="4">
    <source>
        <dbReference type="Proteomes" id="UP000076727"/>
    </source>
</evidence>
<organism evidence="3 4">
    <name type="scientific">Daedalea quercina L-15889</name>
    <dbReference type="NCBI Taxonomy" id="1314783"/>
    <lineage>
        <taxon>Eukaryota</taxon>
        <taxon>Fungi</taxon>
        <taxon>Dikarya</taxon>
        <taxon>Basidiomycota</taxon>
        <taxon>Agaricomycotina</taxon>
        <taxon>Agaricomycetes</taxon>
        <taxon>Polyporales</taxon>
        <taxon>Fomitopsis</taxon>
    </lineage>
</organism>
<feature type="compositionally biased region" description="Low complexity" evidence="1">
    <location>
        <begin position="265"/>
        <end position="283"/>
    </location>
</feature>
<evidence type="ECO:0008006" key="5">
    <source>
        <dbReference type="Google" id="ProtNLM"/>
    </source>
</evidence>
<keyword evidence="4" id="KW-1185">Reference proteome</keyword>
<evidence type="ECO:0000256" key="2">
    <source>
        <dbReference type="SAM" id="Phobius"/>
    </source>
</evidence>
<dbReference type="OrthoDB" id="2679643at2759"/>
<name>A0A165TFS4_9APHY</name>
<keyword evidence="2" id="KW-1133">Transmembrane helix</keyword>